<name>A0A8S1NQ58_PARPR</name>
<gene>
    <name evidence="1" type="ORF">PPRIM_AZ9-3.1.T0950140</name>
</gene>
<evidence type="ECO:0000313" key="2">
    <source>
        <dbReference type="Proteomes" id="UP000688137"/>
    </source>
</evidence>
<keyword evidence="2" id="KW-1185">Reference proteome</keyword>
<dbReference type="EMBL" id="CAJJDM010000098">
    <property type="protein sequence ID" value="CAD8094362.1"/>
    <property type="molecule type" value="Genomic_DNA"/>
</dbReference>
<accession>A0A8S1NQ58</accession>
<proteinExistence type="predicted"/>
<evidence type="ECO:0000313" key="1">
    <source>
        <dbReference type="EMBL" id="CAD8094362.1"/>
    </source>
</evidence>
<dbReference type="AlphaFoldDB" id="A0A8S1NQ58"/>
<comment type="caution">
    <text evidence="1">The sequence shown here is derived from an EMBL/GenBank/DDBJ whole genome shotgun (WGS) entry which is preliminary data.</text>
</comment>
<protein>
    <submittedName>
        <fullName evidence="1">Uncharacterized protein</fullName>
    </submittedName>
</protein>
<organism evidence="1 2">
    <name type="scientific">Paramecium primaurelia</name>
    <dbReference type="NCBI Taxonomy" id="5886"/>
    <lineage>
        <taxon>Eukaryota</taxon>
        <taxon>Sar</taxon>
        <taxon>Alveolata</taxon>
        <taxon>Ciliophora</taxon>
        <taxon>Intramacronucleata</taxon>
        <taxon>Oligohymenophorea</taxon>
        <taxon>Peniculida</taxon>
        <taxon>Parameciidae</taxon>
        <taxon>Paramecium</taxon>
    </lineage>
</organism>
<dbReference type="Proteomes" id="UP000688137">
    <property type="component" value="Unassembled WGS sequence"/>
</dbReference>
<reference evidence="1" key="1">
    <citation type="submission" date="2021-01" db="EMBL/GenBank/DDBJ databases">
        <authorList>
            <consortium name="Genoscope - CEA"/>
            <person name="William W."/>
        </authorList>
    </citation>
    <scope>NUCLEOTIDE SEQUENCE</scope>
</reference>
<sequence>MKTQIIIHSNFNKMIQHLNLQQTVHLQFLFGQFNSDIHCFKKDYKLFTSN</sequence>